<dbReference type="PANTHER" id="PTHR39328:SF1">
    <property type="entry name" value="BLL2871 PROTEIN"/>
    <property type="match status" value="1"/>
</dbReference>
<dbReference type="SUPFAM" id="SSF56235">
    <property type="entry name" value="N-terminal nucleophile aminohydrolases (Ntn hydrolases)"/>
    <property type="match status" value="1"/>
</dbReference>
<gene>
    <name evidence="1" type="ORF">FB566_4217</name>
</gene>
<protein>
    <submittedName>
        <fullName evidence="1">Putative Ntn-hydrolase superfamily protein</fullName>
    </submittedName>
</protein>
<dbReference type="InterPro" id="IPR010430">
    <property type="entry name" value="DUF1028"/>
</dbReference>
<dbReference type="Proteomes" id="UP000317043">
    <property type="component" value="Unassembled WGS sequence"/>
</dbReference>
<organism evidence="1 2">
    <name type="scientific">Stackebrandtia endophytica</name>
    <dbReference type="NCBI Taxonomy" id="1496996"/>
    <lineage>
        <taxon>Bacteria</taxon>
        <taxon>Bacillati</taxon>
        <taxon>Actinomycetota</taxon>
        <taxon>Actinomycetes</taxon>
        <taxon>Glycomycetales</taxon>
        <taxon>Glycomycetaceae</taxon>
        <taxon>Stackebrandtia</taxon>
    </lineage>
</organism>
<dbReference type="Gene3D" id="3.60.20.10">
    <property type="entry name" value="Glutamine Phosphoribosylpyrophosphate, subunit 1, domain 1"/>
    <property type="match status" value="1"/>
</dbReference>
<reference evidence="1 2" key="1">
    <citation type="submission" date="2019-06" db="EMBL/GenBank/DDBJ databases">
        <title>Sequencing the genomes of 1000 actinobacteria strains.</title>
        <authorList>
            <person name="Klenk H.-P."/>
        </authorList>
    </citation>
    <scope>NUCLEOTIDE SEQUENCE [LARGE SCALE GENOMIC DNA]</scope>
    <source>
        <strain evidence="1 2">DSM 45928</strain>
    </source>
</reference>
<keyword evidence="1" id="KW-0378">Hydrolase</keyword>
<name>A0A543B1B4_9ACTN</name>
<sequence>MTYTVLAIDAEAGLIGAATASYSLAVGNAVIAVAPDVGAVASQAYTNRRLRSHAIDGLRDGLTPQAIIARLPEWDGEPQLRQLSVISRDGTTAAATGSGCSSWAGEWCETGIVVTGNLLAGPQVLSAMRTGFAADRLQETEPVHRFAARLLSALHAGESAGGDVRGRQSAAIQVAPMTTLTSWPPDCAVDLRADNSTDPVHDLTEALRLQFG</sequence>
<accession>A0A543B1B4</accession>
<dbReference type="AlphaFoldDB" id="A0A543B1B4"/>
<evidence type="ECO:0000313" key="1">
    <source>
        <dbReference type="EMBL" id="TQL78627.1"/>
    </source>
</evidence>
<evidence type="ECO:0000313" key="2">
    <source>
        <dbReference type="Proteomes" id="UP000317043"/>
    </source>
</evidence>
<dbReference type="InParanoid" id="A0A543B1B4"/>
<dbReference type="RefSeq" id="WP_142043310.1">
    <property type="nucleotide sequence ID" value="NZ_JBHTGS010000003.1"/>
</dbReference>
<dbReference type="Pfam" id="PF06267">
    <property type="entry name" value="DUF1028"/>
    <property type="match status" value="1"/>
</dbReference>
<comment type="caution">
    <text evidence="1">The sequence shown here is derived from an EMBL/GenBank/DDBJ whole genome shotgun (WGS) entry which is preliminary data.</text>
</comment>
<keyword evidence="2" id="KW-1185">Reference proteome</keyword>
<dbReference type="OrthoDB" id="9790012at2"/>
<dbReference type="InterPro" id="IPR029055">
    <property type="entry name" value="Ntn_hydrolases_N"/>
</dbReference>
<dbReference type="GO" id="GO:0016787">
    <property type="term" value="F:hydrolase activity"/>
    <property type="evidence" value="ECO:0007669"/>
    <property type="project" value="UniProtKB-KW"/>
</dbReference>
<dbReference type="PANTHER" id="PTHR39328">
    <property type="entry name" value="BLL2871 PROTEIN"/>
    <property type="match status" value="1"/>
</dbReference>
<proteinExistence type="predicted"/>
<dbReference type="EMBL" id="VFOW01000001">
    <property type="protein sequence ID" value="TQL78627.1"/>
    <property type="molecule type" value="Genomic_DNA"/>
</dbReference>